<dbReference type="GO" id="GO:0050661">
    <property type="term" value="F:NADP binding"/>
    <property type="evidence" value="ECO:0007669"/>
    <property type="project" value="InterPro"/>
</dbReference>
<evidence type="ECO:0000256" key="3">
    <source>
        <dbReference type="ARBA" id="ARBA00022827"/>
    </source>
</evidence>
<evidence type="ECO:0000256" key="1">
    <source>
        <dbReference type="ARBA" id="ARBA00009183"/>
    </source>
</evidence>
<dbReference type="AlphaFoldDB" id="A0A4U0UBN1"/>
<proteinExistence type="inferred from homology"/>
<dbReference type="Pfam" id="PF19834">
    <property type="entry name" value="DUF6314"/>
    <property type="match status" value="1"/>
</dbReference>
<dbReference type="Gene3D" id="3.50.50.60">
    <property type="entry name" value="FAD/NAD(P)-binding domain"/>
    <property type="match status" value="1"/>
</dbReference>
<dbReference type="SUPFAM" id="SSF51905">
    <property type="entry name" value="FAD/NAD(P)-binding domain"/>
    <property type="match status" value="1"/>
</dbReference>
<dbReference type="PRINTS" id="PR00419">
    <property type="entry name" value="ADXRDTASE"/>
</dbReference>
<dbReference type="EMBL" id="NAJL01000004">
    <property type="protein sequence ID" value="TKA32850.1"/>
    <property type="molecule type" value="Genomic_DNA"/>
</dbReference>
<dbReference type="Proteomes" id="UP000308549">
    <property type="component" value="Unassembled WGS sequence"/>
</dbReference>
<name>A0A4U0UBN1_9PEZI</name>
<reference evidence="6 7" key="1">
    <citation type="submission" date="2017-03" db="EMBL/GenBank/DDBJ databases">
        <title>Genomes of endolithic fungi from Antarctica.</title>
        <authorList>
            <person name="Coleine C."/>
            <person name="Masonjones S."/>
            <person name="Stajich J.E."/>
        </authorList>
    </citation>
    <scope>NUCLEOTIDE SEQUENCE [LARGE SCALE GENOMIC DNA]</scope>
    <source>
        <strain evidence="6 7">CCFEE 6315</strain>
    </source>
</reference>
<sequence>MKGSVCIVGAGPAGLVAAKTFLQTGNFEVTVYEKKDRLGGIWAIQEDTKDGYLSFQTPTNLSRFTVAFSDLDWRSVDLGSRQHEGKLPIFPKAWQVNRYLQTYQQKFVPRSVLNFSSEVVEAERADPPALSGTPLWRVTVRRGSKTDFRSFDFLIVGSGFFSGPRPMAQVVPGWTDRSARKTIHSSQFRTLTDVFPTGGPRCGNRVLLIGGGNSGGEAAAAVAMQLSDARWSPESDDSYEDCKVVHVVPRPLYALPPFVEYDPGSRTYVPIDFKLYDYSRRPAGAIQSYAGKQPSEVRTIVHRFLQAVVGGNQSDLDSEALSAPSGQVQGSAYVALSETYPEFVRSGLIEVVAGRVTSLVESDDGTLQATVSHNDSAVSVDDIGAVVYATGYTPSAALDFLANDVKAALQYDARSMRMPLILEQWQTMSNEMPSIGFVGFYEGPYWGIMEMQSRVICERWSGRGPAPQRPFEERDMLLQLRDAMQTKSQDVPQYWFGDYLGYMEDMAGYLNLRRNDQGFTEREGCPSTARFATADGDHSINNNIVQDLQTAWRESLDGGRHVARATFRALQGKWNINRRIINENSSFSGTLEGQASFHPRFPLADSTGKTFDSEHLYIESGTFTSSNGQKMQASRRYVYRYNEAEDQLSVWFVKPDADLETDYLFHNLDFVPPAQSRLQGACVAKADHLCVEAMYWTKYTLPLRGIWLPRFEIEHKVKGPDKEYIMTTQYVRPATGGP</sequence>
<evidence type="ECO:0000313" key="7">
    <source>
        <dbReference type="Proteomes" id="UP000308549"/>
    </source>
</evidence>
<gene>
    <name evidence="6" type="ORF">B0A50_01076</name>
</gene>
<dbReference type="GO" id="GO:0004499">
    <property type="term" value="F:N,N-dimethylaniline monooxygenase activity"/>
    <property type="evidence" value="ECO:0007669"/>
    <property type="project" value="InterPro"/>
</dbReference>
<organism evidence="6 7">
    <name type="scientific">Salinomyces thailandicus</name>
    <dbReference type="NCBI Taxonomy" id="706561"/>
    <lineage>
        <taxon>Eukaryota</taxon>
        <taxon>Fungi</taxon>
        <taxon>Dikarya</taxon>
        <taxon>Ascomycota</taxon>
        <taxon>Pezizomycotina</taxon>
        <taxon>Dothideomycetes</taxon>
        <taxon>Dothideomycetidae</taxon>
        <taxon>Mycosphaerellales</taxon>
        <taxon>Teratosphaeriaceae</taxon>
        <taxon>Salinomyces</taxon>
    </lineage>
</organism>
<comment type="similarity">
    <text evidence="1">Belongs to the FMO family.</text>
</comment>
<dbReference type="InterPro" id="IPR045632">
    <property type="entry name" value="DUF6314"/>
</dbReference>
<dbReference type="InterPro" id="IPR050346">
    <property type="entry name" value="FMO-like"/>
</dbReference>
<dbReference type="InterPro" id="IPR020946">
    <property type="entry name" value="Flavin_mOase-like"/>
</dbReference>
<keyword evidence="7" id="KW-1185">Reference proteome</keyword>
<dbReference type="GO" id="GO:0050660">
    <property type="term" value="F:flavin adenine dinucleotide binding"/>
    <property type="evidence" value="ECO:0007669"/>
    <property type="project" value="InterPro"/>
</dbReference>
<evidence type="ECO:0000256" key="2">
    <source>
        <dbReference type="ARBA" id="ARBA00022630"/>
    </source>
</evidence>
<protein>
    <recommendedName>
        <fullName evidence="5">DUF6314 domain-containing protein</fullName>
    </recommendedName>
</protein>
<accession>A0A4U0UBN1</accession>
<comment type="caution">
    <text evidence="6">The sequence shown here is derived from an EMBL/GenBank/DDBJ whole genome shotgun (WGS) entry which is preliminary data.</text>
</comment>
<evidence type="ECO:0000313" key="6">
    <source>
        <dbReference type="EMBL" id="TKA32850.1"/>
    </source>
</evidence>
<keyword evidence="2" id="KW-0285">Flavoprotein</keyword>
<dbReference type="InterPro" id="IPR036188">
    <property type="entry name" value="FAD/NAD-bd_sf"/>
</dbReference>
<evidence type="ECO:0000259" key="5">
    <source>
        <dbReference type="Pfam" id="PF19834"/>
    </source>
</evidence>
<keyword evidence="4" id="KW-0560">Oxidoreductase</keyword>
<feature type="domain" description="DUF6314" evidence="5">
    <location>
        <begin position="570"/>
        <end position="732"/>
    </location>
</feature>
<evidence type="ECO:0000256" key="4">
    <source>
        <dbReference type="ARBA" id="ARBA00023002"/>
    </source>
</evidence>
<keyword evidence="3" id="KW-0274">FAD</keyword>
<dbReference type="OrthoDB" id="66881at2759"/>
<dbReference type="Pfam" id="PF00743">
    <property type="entry name" value="FMO-like"/>
    <property type="match status" value="1"/>
</dbReference>
<dbReference type="PANTHER" id="PTHR23023">
    <property type="entry name" value="DIMETHYLANILINE MONOOXYGENASE"/>
    <property type="match status" value="1"/>
</dbReference>